<evidence type="ECO:0000313" key="2">
    <source>
        <dbReference type="EMBL" id="JAD29992.1"/>
    </source>
</evidence>
<name>A0A0A8Z575_ARUDO</name>
<protein>
    <submittedName>
        <fullName evidence="2">Uncharacterized protein</fullName>
    </submittedName>
</protein>
<reference evidence="2" key="1">
    <citation type="submission" date="2014-09" db="EMBL/GenBank/DDBJ databases">
        <authorList>
            <person name="Magalhaes I.L.F."/>
            <person name="Oliveira U."/>
            <person name="Santos F.R."/>
            <person name="Vidigal T.H.D.A."/>
            <person name="Brescovit A.D."/>
            <person name="Santos A.J."/>
        </authorList>
    </citation>
    <scope>NUCLEOTIDE SEQUENCE</scope>
    <source>
        <tissue evidence="2">Shoot tissue taken approximately 20 cm above the soil surface</tissue>
    </source>
</reference>
<accession>A0A0A8Z575</accession>
<reference evidence="2" key="2">
    <citation type="journal article" date="2015" name="Data Brief">
        <title>Shoot transcriptome of the giant reed, Arundo donax.</title>
        <authorList>
            <person name="Barrero R.A."/>
            <person name="Guerrero F.D."/>
            <person name="Moolhuijzen P."/>
            <person name="Goolsby J.A."/>
            <person name="Tidwell J."/>
            <person name="Bellgard S.E."/>
            <person name="Bellgard M.I."/>
        </authorList>
    </citation>
    <scope>NUCLEOTIDE SEQUENCE</scope>
    <source>
        <tissue evidence="2">Shoot tissue taken approximately 20 cm above the soil surface</tissue>
    </source>
</reference>
<feature type="transmembrane region" description="Helical" evidence="1">
    <location>
        <begin position="35"/>
        <end position="59"/>
    </location>
</feature>
<proteinExistence type="predicted"/>
<organism evidence="2">
    <name type="scientific">Arundo donax</name>
    <name type="common">Giant reed</name>
    <name type="synonym">Donax arundinaceus</name>
    <dbReference type="NCBI Taxonomy" id="35708"/>
    <lineage>
        <taxon>Eukaryota</taxon>
        <taxon>Viridiplantae</taxon>
        <taxon>Streptophyta</taxon>
        <taxon>Embryophyta</taxon>
        <taxon>Tracheophyta</taxon>
        <taxon>Spermatophyta</taxon>
        <taxon>Magnoliopsida</taxon>
        <taxon>Liliopsida</taxon>
        <taxon>Poales</taxon>
        <taxon>Poaceae</taxon>
        <taxon>PACMAD clade</taxon>
        <taxon>Arundinoideae</taxon>
        <taxon>Arundineae</taxon>
        <taxon>Arundo</taxon>
    </lineage>
</organism>
<keyword evidence="1" id="KW-0472">Membrane</keyword>
<evidence type="ECO:0000256" key="1">
    <source>
        <dbReference type="SAM" id="Phobius"/>
    </source>
</evidence>
<keyword evidence="1" id="KW-1133">Transmembrane helix</keyword>
<sequence length="62" mass="7480">MPSNNFYLHNRVPHIFLLNQSRFCRIDLSIIFIKYYVMLSFLLAPLEFIYFNGFIGQYITIL</sequence>
<dbReference type="AlphaFoldDB" id="A0A0A8Z575"/>
<keyword evidence="1" id="KW-0812">Transmembrane</keyword>
<dbReference type="EMBL" id="GBRH01267903">
    <property type="protein sequence ID" value="JAD29992.1"/>
    <property type="molecule type" value="Transcribed_RNA"/>
</dbReference>